<sequence>MLDLPVVRRALPEVVIGDAGLGREIRWAHVIEMPDPDDLLKGGELVLTTGLGAGDEARHQAAWSASLIDQGIAALAVELGSSWREVPAPVVAACARANIPVVAFHRPVRFIEITEAVHGAVINAQFALLARGEEIHRRFTELILQGRGVPEILAELVGAIGNPVVLEDAGGGLVYYVSGPHGDDLALSAWADVHRAEDRGEAAEGMFAAEVRLLDSSWGRLLGLALENPLDDFDRVAVERAALAVAIGLLAQQHDEQLRARSRGAFLSDLADGRVEEGDARRRADALGMNPGSRGALLPIVATWRAPSFARRRGSADAGEARVADGITWTRLSGELRTALSSTGLPVLLGPRDVDLLILVALGARGYDAALAEHIAQLFHGALDRHGLGPDDAALAIGGPADTWVAAGQALRRVRRGAGAATALPIARWHDARRPGVADLLHDLRDTPELDAFVEEQLGPLLGDAAPRSRALLETLEAYLAAGGRKAEAARALHLERQSLYLRLRRIEETLGVSLDDEDVVLGLHLAVRALRFRRGLRAMTR</sequence>
<dbReference type="EMBL" id="JAPDOD010000027">
    <property type="protein sequence ID" value="MDA0163743.1"/>
    <property type="molecule type" value="Genomic_DNA"/>
</dbReference>
<dbReference type="Proteomes" id="UP001149140">
    <property type="component" value="Unassembled WGS sequence"/>
</dbReference>
<keyword evidence="4" id="KW-1185">Reference proteome</keyword>
<feature type="domain" description="PucR C-terminal helix-turn-helix" evidence="2">
    <location>
        <begin position="472"/>
        <end position="530"/>
    </location>
</feature>
<evidence type="ECO:0000259" key="2">
    <source>
        <dbReference type="Pfam" id="PF13556"/>
    </source>
</evidence>
<dbReference type="AlphaFoldDB" id="A0A9X3MYL4"/>
<comment type="caution">
    <text evidence="3">The sequence shown here is derived from an EMBL/GenBank/DDBJ whole genome shotgun (WGS) entry which is preliminary data.</text>
</comment>
<name>A0A9X3MYL4_9ACTN</name>
<dbReference type="Pfam" id="PF07905">
    <property type="entry name" value="PucR"/>
    <property type="match status" value="1"/>
</dbReference>
<dbReference type="RefSeq" id="WP_270042990.1">
    <property type="nucleotide sequence ID" value="NZ_JAPDOD010000027.1"/>
</dbReference>
<dbReference type="InterPro" id="IPR025736">
    <property type="entry name" value="PucR_C-HTH_dom"/>
</dbReference>
<dbReference type="Pfam" id="PF13556">
    <property type="entry name" value="HTH_30"/>
    <property type="match status" value="1"/>
</dbReference>
<evidence type="ECO:0000313" key="4">
    <source>
        <dbReference type="Proteomes" id="UP001149140"/>
    </source>
</evidence>
<accession>A0A9X3MYL4</accession>
<dbReference type="PANTHER" id="PTHR33744:SF1">
    <property type="entry name" value="DNA-BINDING TRANSCRIPTIONAL ACTIVATOR ADER"/>
    <property type="match status" value="1"/>
</dbReference>
<dbReference type="InterPro" id="IPR042070">
    <property type="entry name" value="PucR_C-HTH_sf"/>
</dbReference>
<dbReference type="InterPro" id="IPR012914">
    <property type="entry name" value="PucR_dom"/>
</dbReference>
<proteinExistence type="predicted"/>
<dbReference type="InterPro" id="IPR051448">
    <property type="entry name" value="CdaR-like_regulators"/>
</dbReference>
<organism evidence="3 4">
    <name type="scientific">Solirubrobacter ginsenosidimutans</name>
    <dbReference type="NCBI Taxonomy" id="490573"/>
    <lineage>
        <taxon>Bacteria</taxon>
        <taxon>Bacillati</taxon>
        <taxon>Actinomycetota</taxon>
        <taxon>Thermoleophilia</taxon>
        <taxon>Solirubrobacterales</taxon>
        <taxon>Solirubrobacteraceae</taxon>
        <taxon>Solirubrobacter</taxon>
    </lineage>
</organism>
<evidence type="ECO:0000313" key="3">
    <source>
        <dbReference type="EMBL" id="MDA0163743.1"/>
    </source>
</evidence>
<reference evidence="3" key="1">
    <citation type="submission" date="2022-10" db="EMBL/GenBank/DDBJ databases">
        <title>The WGS of Solirubrobacter ginsenosidimutans DSM 21036.</title>
        <authorList>
            <person name="Jiang Z."/>
        </authorList>
    </citation>
    <scope>NUCLEOTIDE SEQUENCE</scope>
    <source>
        <strain evidence="3">DSM 21036</strain>
    </source>
</reference>
<feature type="domain" description="Purine catabolism PurC-like" evidence="1">
    <location>
        <begin position="2"/>
        <end position="120"/>
    </location>
</feature>
<gene>
    <name evidence="3" type="ORF">OM076_25965</name>
</gene>
<dbReference type="Gene3D" id="1.10.10.2840">
    <property type="entry name" value="PucR C-terminal helix-turn-helix domain"/>
    <property type="match status" value="1"/>
</dbReference>
<evidence type="ECO:0000259" key="1">
    <source>
        <dbReference type="Pfam" id="PF07905"/>
    </source>
</evidence>
<protein>
    <submittedName>
        <fullName evidence="3">PucR family transcriptional regulator ligand-binding domain-containing protein</fullName>
    </submittedName>
</protein>
<dbReference type="PANTHER" id="PTHR33744">
    <property type="entry name" value="CARBOHYDRATE DIACID REGULATOR"/>
    <property type="match status" value="1"/>
</dbReference>